<dbReference type="PROSITE" id="PS00866">
    <property type="entry name" value="CPSASE_1"/>
    <property type="match status" value="1"/>
</dbReference>
<evidence type="ECO:0000256" key="4">
    <source>
        <dbReference type="ARBA" id="ARBA00013263"/>
    </source>
</evidence>
<dbReference type="UniPathway" id="UPA00655">
    <property type="reaction ID" value="UER00711"/>
</dbReference>
<feature type="domain" description="ATP-grasp" evidence="15">
    <location>
        <begin position="120"/>
        <end position="318"/>
    </location>
</feature>
<dbReference type="PROSITE" id="PS50979">
    <property type="entry name" value="BC"/>
    <property type="match status" value="1"/>
</dbReference>
<dbReference type="FunFam" id="3.30.1490.20:FF:000018">
    <property type="entry name" value="Biotin carboxylase"/>
    <property type="match status" value="1"/>
</dbReference>
<keyword evidence="14" id="KW-0275">Fatty acid biosynthesis</keyword>
<dbReference type="PROSITE" id="PS00867">
    <property type="entry name" value="CPSASE_2"/>
    <property type="match status" value="1"/>
</dbReference>
<evidence type="ECO:0000259" key="15">
    <source>
        <dbReference type="PROSITE" id="PS50975"/>
    </source>
</evidence>
<dbReference type="SUPFAM" id="SSF56059">
    <property type="entry name" value="Glutathione synthetase ATP-binding domain-like"/>
    <property type="match status" value="1"/>
</dbReference>
<keyword evidence="10" id="KW-0464">Manganese</keyword>
<evidence type="ECO:0000256" key="9">
    <source>
        <dbReference type="ARBA" id="ARBA00022842"/>
    </source>
</evidence>
<evidence type="ECO:0000256" key="14">
    <source>
        <dbReference type="RuleBase" id="RU365063"/>
    </source>
</evidence>
<evidence type="ECO:0000256" key="1">
    <source>
        <dbReference type="ARBA" id="ARBA00003761"/>
    </source>
</evidence>
<dbReference type="InterPro" id="IPR005482">
    <property type="entry name" value="Biotin_COase_C"/>
</dbReference>
<evidence type="ECO:0000256" key="12">
    <source>
        <dbReference type="ARBA" id="ARBA00048600"/>
    </source>
</evidence>
<evidence type="ECO:0000313" key="17">
    <source>
        <dbReference type="EMBL" id="EGV01820.1"/>
    </source>
</evidence>
<comment type="caution">
    <text evidence="17">The sequence shown here is derived from an EMBL/GenBank/DDBJ whole genome shotgun (WGS) entry which is preliminary data.</text>
</comment>
<evidence type="ECO:0000256" key="7">
    <source>
        <dbReference type="ARBA" id="ARBA00022741"/>
    </source>
</evidence>
<accession>F9Q2X5</accession>
<keyword evidence="14" id="KW-0444">Lipid biosynthesis</keyword>
<dbReference type="PROSITE" id="PS50975">
    <property type="entry name" value="ATP_GRASP"/>
    <property type="match status" value="1"/>
</dbReference>
<dbReference type="InterPro" id="IPR016185">
    <property type="entry name" value="PreATP-grasp_dom_sf"/>
</dbReference>
<name>F9Q2X5_STROR</name>
<dbReference type="GO" id="GO:0004075">
    <property type="term" value="F:biotin carboxylase activity"/>
    <property type="evidence" value="ECO:0007669"/>
    <property type="project" value="UniProtKB-EC"/>
</dbReference>
<protein>
    <recommendedName>
        <fullName evidence="4 14">Biotin carboxylase</fullName>
        <ecNumber evidence="4 14">6.3.4.14</ecNumber>
    </recommendedName>
    <alternativeName>
        <fullName evidence="14">Acetyl-coenzyme A carboxylase biotin carboxylase subunit A</fullName>
    </alternativeName>
</protein>
<evidence type="ECO:0000256" key="2">
    <source>
        <dbReference type="ARBA" id="ARBA00004956"/>
    </source>
</evidence>
<feature type="domain" description="Biotin carboxylation" evidence="16">
    <location>
        <begin position="1"/>
        <end position="448"/>
    </location>
</feature>
<dbReference type="GO" id="GO:2001295">
    <property type="term" value="P:malonyl-CoA biosynthetic process"/>
    <property type="evidence" value="ECO:0007669"/>
    <property type="project" value="UniProtKB-UniPathway"/>
</dbReference>
<reference evidence="17 18" key="1">
    <citation type="submission" date="2011-07" db="EMBL/GenBank/DDBJ databases">
        <authorList>
            <person name="Harkins D.M."/>
            <person name="Madupu R."/>
            <person name="Durkin A.S."/>
            <person name="Torralba M."/>
            <person name="Methe B."/>
            <person name="Sutton G.G."/>
            <person name="Nelson K.E."/>
        </authorList>
    </citation>
    <scope>NUCLEOTIDE SEQUENCE [LARGE SCALE GENOMIC DNA]</scope>
    <source>
        <strain evidence="17 18">SK313</strain>
    </source>
</reference>
<dbReference type="EMBL" id="AFUU01000003">
    <property type="protein sequence ID" value="EGV01820.1"/>
    <property type="molecule type" value="Genomic_DNA"/>
</dbReference>
<evidence type="ECO:0000256" key="13">
    <source>
        <dbReference type="PROSITE-ProRule" id="PRU00409"/>
    </source>
</evidence>
<evidence type="ECO:0000256" key="6">
    <source>
        <dbReference type="ARBA" id="ARBA00022723"/>
    </source>
</evidence>
<keyword evidence="5 14" id="KW-0436">Ligase</keyword>
<dbReference type="PANTHER" id="PTHR48095">
    <property type="entry name" value="PYRUVATE CARBOXYLASE SUBUNIT A"/>
    <property type="match status" value="1"/>
</dbReference>
<organism evidence="17 18">
    <name type="scientific">Streptococcus oralis SK313</name>
    <dbReference type="NCBI Taxonomy" id="1035190"/>
    <lineage>
        <taxon>Bacteria</taxon>
        <taxon>Bacillati</taxon>
        <taxon>Bacillota</taxon>
        <taxon>Bacilli</taxon>
        <taxon>Lactobacillales</taxon>
        <taxon>Streptococcaceae</taxon>
        <taxon>Streptococcus</taxon>
    </lineage>
</organism>
<dbReference type="GO" id="GO:0006633">
    <property type="term" value="P:fatty acid biosynthetic process"/>
    <property type="evidence" value="ECO:0007669"/>
    <property type="project" value="UniProtKB-KW"/>
</dbReference>
<dbReference type="FunFam" id="3.40.50.20:FF:000010">
    <property type="entry name" value="Propionyl-CoA carboxylase subunit alpha"/>
    <property type="match status" value="1"/>
</dbReference>
<evidence type="ECO:0000256" key="3">
    <source>
        <dbReference type="ARBA" id="ARBA00011750"/>
    </source>
</evidence>
<sequence length="471" mass="51197">MFRKILIANRGEIAVRIIRAARELGIATVAVYSTADKEALHTLLADEAICIGPGKATESYLNINAILSAAVLTEAEAIHPGFGFLSENSKFATMCDEVGIKFIGPSGAVMDTMGDKINAREQMIKAGVPVIPGSDGEVHTAEEALAVAEKIGYPVMLKASAGGGGKGIRKVEKAEDLVAAFETASSEAKANFGNGAMYLERVIYPARHIEVQILADQEGHVVHLGERDCSLQRNNQKVLEESPSIAIGKTLRNEIGAAAVRAAESVGYENAGTIEFLLDEASGNFYFMEMNTRVQVEHPVTEFVSGVDIVKEQIRIAAGQPLPFKQEDIVLRGHAIECRINAENPAFNFAPSPGKITNLYLPSGGVGLRVDSAVYPGYTIPPYYDSMIAKIIVHGENRFDALMKMQRALYELDIEGVQTNADFQLDLISDRRVIAGDYDTSFLMETFLPKYQEKNRLSNSMRTKRGSYGSI</sequence>
<dbReference type="Gene3D" id="3.30.470.20">
    <property type="entry name" value="ATP-grasp fold, B domain"/>
    <property type="match status" value="1"/>
</dbReference>
<dbReference type="InterPro" id="IPR011761">
    <property type="entry name" value="ATP-grasp"/>
</dbReference>
<evidence type="ECO:0000259" key="16">
    <source>
        <dbReference type="PROSITE" id="PS50979"/>
    </source>
</evidence>
<keyword evidence="9" id="KW-0460">Magnesium</keyword>
<dbReference type="Proteomes" id="UP000005621">
    <property type="component" value="Unassembled WGS sequence"/>
</dbReference>
<dbReference type="Pfam" id="PF02786">
    <property type="entry name" value="CPSase_L_D2"/>
    <property type="match status" value="1"/>
</dbReference>
<dbReference type="InterPro" id="IPR011764">
    <property type="entry name" value="Biotin_carboxylation_dom"/>
</dbReference>
<dbReference type="GO" id="GO:0046872">
    <property type="term" value="F:metal ion binding"/>
    <property type="evidence" value="ECO:0007669"/>
    <property type="project" value="UniProtKB-KW"/>
</dbReference>
<dbReference type="InterPro" id="IPR005479">
    <property type="entry name" value="CPAse_ATP-bd"/>
</dbReference>
<evidence type="ECO:0000256" key="10">
    <source>
        <dbReference type="ARBA" id="ARBA00023211"/>
    </source>
</evidence>
<dbReference type="Pfam" id="PF00289">
    <property type="entry name" value="Biotin_carb_N"/>
    <property type="match status" value="1"/>
</dbReference>
<comment type="pathway">
    <text evidence="2 14">Lipid metabolism; malonyl-CoA biosynthesis; malonyl-CoA from acetyl-CoA: step 1/1.</text>
</comment>
<dbReference type="AlphaFoldDB" id="F9Q2X5"/>
<dbReference type="SUPFAM" id="SSF51246">
    <property type="entry name" value="Rudiment single hybrid motif"/>
    <property type="match status" value="1"/>
</dbReference>
<dbReference type="SUPFAM" id="SSF52440">
    <property type="entry name" value="PreATP-grasp domain"/>
    <property type="match status" value="1"/>
</dbReference>
<proteinExistence type="predicted"/>
<dbReference type="GO" id="GO:0005524">
    <property type="term" value="F:ATP binding"/>
    <property type="evidence" value="ECO:0007669"/>
    <property type="project" value="UniProtKB-UniRule"/>
</dbReference>
<dbReference type="NCBIfam" id="TIGR00514">
    <property type="entry name" value="accC"/>
    <property type="match status" value="1"/>
</dbReference>
<dbReference type="InterPro" id="IPR004549">
    <property type="entry name" value="Acetyl_CoA_COase_biotin_COase"/>
</dbReference>
<dbReference type="NCBIfam" id="NF006367">
    <property type="entry name" value="PRK08591.1"/>
    <property type="match status" value="1"/>
</dbReference>
<comment type="subunit">
    <text evidence="3 14">Acetyl-CoA carboxylase is a heterohexamer of biotin carboxyl carrier protein, biotin carboxylase and the two subunits of carboxyl transferase in a 2:2 complex.</text>
</comment>
<dbReference type="SMART" id="SM00878">
    <property type="entry name" value="Biotin_carb_C"/>
    <property type="match status" value="1"/>
</dbReference>
<keyword evidence="14" id="KW-0443">Lipid metabolism</keyword>
<dbReference type="InterPro" id="IPR005481">
    <property type="entry name" value="BC-like_N"/>
</dbReference>
<dbReference type="InterPro" id="IPR011054">
    <property type="entry name" value="Rudment_hybrid_motif"/>
</dbReference>
<keyword evidence="14" id="KW-0276">Fatty acid metabolism</keyword>
<dbReference type="InterPro" id="IPR051602">
    <property type="entry name" value="ACC_Biotin_Carboxylase"/>
</dbReference>
<dbReference type="PANTHER" id="PTHR48095:SF2">
    <property type="entry name" value="BIOTIN CARBOXYLASE, CHLOROPLASTIC"/>
    <property type="match status" value="1"/>
</dbReference>
<gene>
    <name evidence="17" type="primary">accC</name>
    <name evidence="17" type="ORF">HMPREF9950_1411</name>
</gene>
<keyword evidence="8 13" id="KW-0067">ATP-binding</keyword>
<keyword evidence="7 13" id="KW-0547">Nucleotide-binding</keyword>
<dbReference type="PATRIC" id="fig|1035190.4.peg.940"/>
<evidence type="ECO:0000256" key="11">
    <source>
        <dbReference type="ARBA" id="ARBA00023267"/>
    </source>
</evidence>
<evidence type="ECO:0000256" key="8">
    <source>
        <dbReference type="ARBA" id="ARBA00022840"/>
    </source>
</evidence>
<keyword evidence="6" id="KW-0479">Metal-binding</keyword>
<comment type="function">
    <text evidence="1 14">This protein is a component of the acetyl coenzyme A carboxylase complex; first, biotin carboxylase catalyzes the carboxylation of the carrier protein and then the transcarboxylase transfers the carboxyl group to form malonyl-CoA.</text>
</comment>
<evidence type="ECO:0000313" key="18">
    <source>
        <dbReference type="Proteomes" id="UP000005621"/>
    </source>
</evidence>
<comment type="catalytic activity">
    <reaction evidence="12 14">
        <text>N(6)-biotinyl-L-lysyl-[protein] + hydrogencarbonate + ATP = N(6)-carboxybiotinyl-L-lysyl-[protein] + ADP + phosphate + H(+)</text>
        <dbReference type="Rhea" id="RHEA:13501"/>
        <dbReference type="Rhea" id="RHEA-COMP:10505"/>
        <dbReference type="Rhea" id="RHEA-COMP:10506"/>
        <dbReference type="ChEBI" id="CHEBI:15378"/>
        <dbReference type="ChEBI" id="CHEBI:17544"/>
        <dbReference type="ChEBI" id="CHEBI:30616"/>
        <dbReference type="ChEBI" id="CHEBI:43474"/>
        <dbReference type="ChEBI" id="CHEBI:83144"/>
        <dbReference type="ChEBI" id="CHEBI:83145"/>
        <dbReference type="ChEBI" id="CHEBI:456216"/>
        <dbReference type="EC" id="6.3.4.14"/>
    </reaction>
</comment>
<dbReference type="EC" id="6.3.4.14" evidence="4 14"/>
<keyword evidence="11 14" id="KW-0092">Biotin</keyword>
<dbReference type="Pfam" id="PF02785">
    <property type="entry name" value="Biotin_carb_C"/>
    <property type="match status" value="1"/>
</dbReference>
<evidence type="ECO:0000256" key="5">
    <source>
        <dbReference type="ARBA" id="ARBA00022598"/>
    </source>
</evidence>